<accession>A0A1Y0B1D4</accession>
<proteinExistence type="predicted"/>
<sequence>MTPRELPKYEELFSFRFLLSFSGQGGNHSAGRAHPILKTIDPKPFRC</sequence>
<name>A0A1Y0B1D4_9LAMI</name>
<keyword evidence="1" id="KW-0496">Mitochondrion</keyword>
<protein>
    <submittedName>
        <fullName evidence="1">Uncharacterized protein</fullName>
    </submittedName>
</protein>
<gene>
    <name evidence="1" type="ORF">AEK19_MT0945</name>
</gene>
<reference evidence="1" key="1">
    <citation type="submission" date="2017-03" db="EMBL/GenBank/DDBJ databases">
        <title>The mitochondrial genome of the carnivorous plant Utricularia reniformis (Lentibulariaceae): structure, comparative analysis and evolutionary landmarks.</title>
        <authorList>
            <person name="Silva S.R."/>
            <person name="Alvarenga D.O."/>
            <person name="Michael T.P."/>
            <person name="Miranda V.F.O."/>
            <person name="Varani A.M."/>
        </authorList>
    </citation>
    <scope>NUCLEOTIDE SEQUENCE</scope>
</reference>
<geneLocation type="mitochondrion" evidence="1"/>
<organism evidence="1">
    <name type="scientific">Utricularia reniformis</name>
    <dbReference type="NCBI Taxonomy" id="192314"/>
    <lineage>
        <taxon>Eukaryota</taxon>
        <taxon>Viridiplantae</taxon>
        <taxon>Streptophyta</taxon>
        <taxon>Embryophyta</taxon>
        <taxon>Tracheophyta</taxon>
        <taxon>Spermatophyta</taxon>
        <taxon>Magnoliopsida</taxon>
        <taxon>eudicotyledons</taxon>
        <taxon>Gunneridae</taxon>
        <taxon>Pentapetalae</taxon>
        <taxon>asterids</taxon>
        <taxon>lamiids</taxon>
        <taxon>Lamiales</taxon>
        <taxon>Lentibulariaceae</taxon>
        <taxon>Utricularia</taxon>
    </lineage>
</organism>
<dbReference type="EMBL" id="KY774314">
    <property type="protein sequence ID" value="ART31169.1"/>
    <property type="molecule type" value="Genomic_DNA"/>
</dbReference>
<evidence type="ECO:0000313" key="1">
    <source>
        <dbReference type="EMBL" id="ART31169.1"/>
    </source>
</evidence>
<dbReference type="AlphaFoldDB" id="A0A1Y0B1D4"/>